<organism evidence="2">
    <name type="scientific">Oxyrrhis marina</name>
    <name type="common">Dinoflagellate</name>
    <dbReference type="NCBI Taxonomy" id="2969"/>
    <lineage>
        <taxon>Eukaryota</taxon>
        <taxon>Sar</taxon>
        <taxon>Alveolata</taxon>
        <taxon>Dinophyceae</taxon>
        <taxon>Oxyrrhinales</taxon>
        <taxon>Oxyrrhinaceae</taxon>
        <taxon>Oxyrrhis</taxon>
    </lineage>
</organism>
<sequence length="275" mass="30145">MASGFRPIGTTNYDTQIYKSSYTSMTDQDKQSKSVFPPGYAGHQHETREQFGYGNPGTTNAKVHNHADWGFGTPLRPGSAQQLPDGNLWATGQWNQEHPPYGASGPVQLSGANGMQQEGRRTTPPLNDRQSPTLRNTGRNFLKASGDPAYFQQREAALQFPSYTPQSGKHGTVGPGGQYLPHPPHIGPYPEEAMTSTYHRGFGKQRGNEGPFNRARSMDKQQPLVPPRHDASGFSVNQSPLAGVSWAPPRGIQGKYDTTYTEIHSSGYIYPEKVA</sequence>
<evidence type="ECO:0000313" key="2">
    <source>
        <dbReference type="EMBL" id="CAE0614483.1"/>
    </source>
</evidence>
<dbReference type="EMBL" id="HBIT01001197">
    <property type="protein sequence ID" value="CAE0614483.1"/>
    <property type="molecule type" value="Transcribed_RNA"/>
</dbReference>
<name>A0A7S3XF91_OXYMA</name>
<feature type="compositionally biased region" description="Polar residues" evidence="1">
    <location>
        <begin position="124"/>
        <end position="139"/>
    </location>
</feature>
<reference evidence="2" key="1">
    <citation type="submission" date="2021-01" db="EMBL/GenBank/DDBJ databases">
        <authorList>
            <person name="Corre E."/>
            <person name="Pelletier E."/>
            <person name="Niang G."/>
            <person name="Scheremetjew M."/>
            <person name="Finn R."/>
            <person name="Kale V."/>
            <person name="Holt S."/>
            <person name="Cochrane G."/>
            <person name="Meng A."/>
            <person name="Brown T."/>
            <person name="Cohen L."/>
        </authorList>
    </citation>
    <scope>NUCLEOTIDE SEQUENCE</scope>
    <source>
        <strain evidence="2">CCMP1795</strain>
    </source>
</reference>
<protein>
    <submittedName>
        <fullName evidence="2">Uncharacterized protein</fullName>
    </submittedName>
</protein>
<feature type="region of interest" description="Disordered" evidence="1">
    <location>
        <begin position="95"/>
        <end position="144"/>
    </location>
</feature>
<evidence type="ECO:0000256" key="1">
    <source>
        <dbReference type="SAM" id="MobiDB-lite"/>
    </source>
</evidence>
<proteinExistence type="predicted"/>
<feature type="region of interest" description="Disordered" evidence="1">
    <location>
        <begin position="22"/>
        <end position="46"/>
    </location>
</feature>
<gene>
    <name evidence="2" type="ORF">OMAR00292_LOCUS358</name>
</gene>
<dbReference type="AlphaFoldDB" id="A0A7S3XF91"/>
<accession>A0A7S3XF91</accession>